<dbReference type="AlphaFoldDB" id="A0A9W4TVP5"/>
<keyword evidence="2" id="KW-0677">Repeat</keyword>
<evidence type="ECO:0000256" key="4">
    <source>
        <dbReference type="SAM" id="MobiDB-lite"/>
    </source>
</evidence>
<comment type="caution">
    <text evidence="5">The sequence shown here is derived from an EMBL/GenBank/DDBJ whole genome shotgun (WGS) entry which is preliminary data.</text>
</comment>
<reference evidence="5" key="1">
    <citation type="submission" date="2022-12" db="EMBL/GenBank/DDBJ databases">
        <authorList>
            <person name="Brejova B."/>
        </authorList>
    </citation>
    <scope>NUCLEOTIDE SEQUENCE</scope>
</reference>
<feature type="compositionally biased region" description="Low complexity" evidence="4">
    <location>
        <begin position="11"/>
        <end position="26"/>
    </location>
</feature>
<feature type="compositionally biased region" description="Basic residues" evidence="4">
    <location>
        <begin position="1"/>
        <end position="10"/>
    </location>
</feature>
<dbReference type="EMBL" id="CANTUO010000002">
    <property type="protein sequence ID" value="CAI5757758.1"/>
    <property type="molecule type" value="Genomic_DNA"/>
</dbReference>
<proteinExistence type="predicted"/>
<dbReference type="Gene3D" id="2.120.10.80">
    <property type="entry name" value="Kelch-type beta propeller"/>
    <property type="match status" value="2"/>
</dbReference>
<feature type="compositionally biased region" description="Polar residues" evidence="4">
    <location>
        <begin position="34"/>
        <end position="58"/>
    </location>
</feature>
<evidence type="ECO:0000256" key="3">
    <source>
        <dbReference type="SAM" id="Coils"/>
    </source>
</evidence>
<feature type="coiled-coil region" evidence="3">
    <location>
        <begin position="882"/>
        <end position="923"/>
    </location>
</feature>
<feature type="coiled-coil region" evidence="3">
    <location>
        <begin position="672"/>
        <end position="723"/>
    </location>
</feature>
<dbReference type="Pfam" id="PF24681">
    <property type="entry name" value="Kelch_KLHDC2_KLHL20_DRC7"/>
    <property type="match status" value="1"/>
</dbReference>
<dbReference type="InterPro" id="IPR015915">
    <property type="entry name" value="Kelch-typ_b-propeller"/>
</dbReference>
<name>A0A9W4TVP5_9ASCO</name>
<evidence type="ECO:0000313" key="6">
    <source>
        <dbReference type="Proteomes" id="UP001152885"/>
    </source>
</evidence>
<feature type="coiled-coil region" evidence="3">
    <location>
        <begin position="765"/>
        <end position="852"/>
    </location>
</feature>
<keyword evidence="1" id="KW-0880">Kelch repeat</keyword>
<keyword evidence="3" id="KW-0175">Coiled coil</keyword>
<sequence>MTRFKFRKHSNSTTTNETSSSNSSIKSKNKRFSLYSNSVNSSPKRASSKTMPSISEPLNNGYQAPIYKSRPPPNINLTNPWNRFKLFDSPFPRYRHAAASITNDKNEIFIMGGLKEGSVFGDTWKIIPQEGQDGEILNYVAENIEIVNNNNPPARVGHSSVLCGNAFIIYGGDTVETDDQGFPDNNFYLFNTNNHKYTIPSHILNKPNGRYGHTIGVISLNNQSSRLYLFGGQLENDVFNDLYYFELNSFKSQNASWNLVEPINNFKPPPLTNHSMSIYKNKIYIFGGVYNNDTVSNDLWCFDSELEKWQQINTTGDLPLPVNEHSSCIINDKLYIYGGNDFAGVIYSSLYVLDLTNLHWTKLKDSAEENGPGPRCGHSMTYLPKYNKIIIMGGDKNDYIDSDPHNFDTFENFNGDELGTMIYELDLGLLETFIKPKKLAASAKTDDRHARSSSAGPEDYLTPQGSPSPERFKNDFVDVQVPSANVSNYETEKDTLEDDYVRSLDPKIEDEPVYQSKEPVFEPVYNQPVEEEPEVEEKPVYEPIHNESVETENAKVKQIINELKNELTNLRAATKEELQRATEKIESLEHENQTHQRSIDYHQQQLNEKDLLINELRGTLDPSQYDPESQNSNLTELSRYKLERLELNNKLLYLTQENNNLNFKLSEFEPFMNNQINDLSNFQNIIKSQEEQIRKMTEEVNRHESVKNELVEWKNKYFNLENVYNSKSLTLEEPKHEFSTHLAGLVSAWHEKPTRELTQPDNQVIAKLQQQVDDLLRIGKENQENSAIEVANLKKELQDKLILLKNVEENYKESLQSVNNTSKALKLNQDELSNQRNLLDKLIQENNELKIYKKATTRSRDGTPIVEHSEAQDDLDEQVISNAHYNMKIKDLEADLYILKQERNQLKDTVTSLQKQLYLAENN</sequence>
<accession>A0A9W4TVP5</accession>
<dbReference type="SUPFAM" id="SSF117281">
    <property type="entry name" value="Kelch motif"/>
    <property type="match status" value="1"/>
</dbReference>
<dbReference type="InterPro" id="IPR006652">
    <property type="entry name" value="Kelch_1"/>
</dbReference>
<keyword evidence="6" id="KW-1185">Reference proteome</keyword>
<evidence type="ECO:0000313" key="5">
    <source>
        <dbReference type="EMBL" id="CAI5757758.1"/>
    </source>
</evidence>
<dbReference type="PANTHER" id="PTHR46093">
    <property type="entry name" value="ACYL-COA-BINDING DOMAIN-CONTAINING PROTEIN 5"/>
    <property type="match status" value="1"/>
</dbReference>
<evidence type="ECO:0008006" key="7">
    <source>
        <dbReference type="Google" id="ProtNLM"/>
    </source>
</evidence>
<dbReference type="SMART" id="SM00612">
    <property type="entry name" value="Kelch"/>
    <property type="match status" value="2"/>
</dbReference>
<protein>
    <recommendedName>
        <fullName evidence="7">Kel2p</fullName>
    </recommendedName>
</protein>
<dbReference type="OrthoDB" id="45365at2759"/>
<organism evidence="5 6">
    <name type="scientific">Candida verbasci</name>
    <dbReference type="NCBI Taxonomy" id="1227364"/>
    <lineage>
        <taxon>Eukaryota</taxon>
        <taxon>Fungi</taxon>
        <taxon>Dikarya</taxon>
        <taxon>Ascomycota</taxon>
        <taxon>Saccharomycotina</taxon>
        <taxon>Pichiomycetes</taxon>
        <taxon>Debaryomycetaceae</taxon>
        <taxon>Candida/Lodderomyces clade</taxon>
        <taxon>Candida</taxon>
    </lineage>
</organism>
<evidence type="ECO:0000256" key="2">
    <source>
        <dbReference type="ARBA" id="ARBA00022737"/>
    </source>
</evidence>
<feature type="coiled-coil region" evidence="3">
    <location>
        <begin position="546"/>
        <end position="605"/>
    </location>
</feature>
<gene>
    <name evidence="5" type="ORF">CANVERA_P2271</name>
</gene>
<dbReference type="Proteomes" id="UP001152885">
    <property type="component" value="Unassembled WGS sequence"/>
</dbReference>
<evidence type="ECO:0000256" key="1">
    <source>
        <dbReference type="ARBA" id="ARBA00022441"/>
    </source>
</evidence>
<dbReference type="PANTHER" id="PTHR46093:SF18">
    <property type="entry name" value="FIBRONECTIN TYPE-III DOMAIN-CONTAINING PROTEIN"/>
    <property type="match status" value="1"/>
</dbReference>
<feature type="region of interest" description="Disordered" evidence="4">
    <location>
        <begin position="1"/>
        <end position="58"/>
    </location>
</feature>
<feature type="region of interest" description="Disordered" evidence="4">
    <location>
        <begin position="444"/>
        <end position="473"/>
    </location>
</feature>